<dbReference type="Proteomes" id="UP000551563">
    <property type="component" value="Unassembled WGS sequence"/>
</dbReference>
<evidence type="ECO:0000313" key="1">
    <source>
        <dbReference type="EMBL" id="HHV69258.1"/>
    </source>
</evidence>
<protein>
    <submittedName>
        <fullName evidence="1">Uncharacterized protein</fullName>
    </submittedName>
</protein>
<evidence type="ECO:0000313" key="2">
    <source>
        <dbReference type="Proteomes" id="UP000551563"/>
    </source>
</evidence>
<gene>
    <name evidence="1" type="ORF">GXX48_16650</name>
</gene>
<accession>A0A7V6PE40</accession>
<reference evidence="1 2" key="1">
    <citation type="journal article" date="2020" name="Biotechnol. Biofuels">
        <title>New insights from the biogas microbiome by comprehensive genome-resolved metagenomics of nearly 1600 species originating from multiple anaerobic digesters.</title>
        <authorList>
            <person name="Campanaro S."/>
            <person name="Treu L."/>
            <person name="Rodriguez-R L.M."/>
            <person name="Kovalovszki A."/>
            <person name="Ziels R.M."/>
            <person name="Maus I."/>
            <person name="Zhu X."/>
            <person name="Kougias P.G."/>
            <person name="Basile A."/>
            <person name="Luo G."/>
            <person name="Schluter A."/>
            <person name="Konstantinidis K.T."/>
            <person name="Angelidaki I."/>
        </authorList>
    </citation>
    <scope>NUCLEOTIDE SEQUENCE [LARGE SCALE GENOMIC DNA]</scope>
    <source>
        <strain evidence="1">AS04akNAM_66</strain>
    </source>
</reference>
<comment type="caution">
    <text evidence="1">The sequence shown here is derived from an EMBL/GenBank/DDBJ whole genome shotgun (WGS) entry which is preliminary data.</text>
</comment>
<sequence>MSRLFFYKLISRVCLLFSSKRRTVYYAQQLKRALSLGENNLLPQNEGGHAMSSASNLSSFGPEDFPLLRAFLQRSGYSLEGCEKPETRLEAAIHLCEIFSDGRHNPVQMLDKLLAIRAQRLSQSNQRELEAWENEGGYTARQATAKSSLLQWPPPKRLRLRLAHG</sequence>
<organism evidence="1 2">
    <name type="scientific">Brucella intermedia</name>
    <dbReference type="NCBI Taxonomy" id="94625"/>
    <lineage>
        <taxon>Bacteria</taxon>
        <taxon>Pseudomonadati</taxon>
        <taxon>Pseudomonadota</taxon>
        <taxon>Alphaproteobacteria</taxon>
        <taxon>Hyphomicrobiales</taxon>
        <taxon>Brucellaceae</taxon>
        <taxon>Brucella/Ochrobactrum group</taxon>
        <taxon>Brucella</taxon>
    </lineage>
</organism>
<dbReference type="AlphaFoldDB" id="A0A7V6PE40"/>
<dbReference type="EMBL" id="DUMN01000468">
    <property type="protein sequence ID" value="HHV69258.1"/>
    <property type="molecule type" value="Genomic_DNA"/>
</dbReference>
<name>A0A7V6PE40_9HYPH</name>
<proteinExistence type="predicted"/>